<keyword evidence="4 7" id="KW-0862">Zinc</keyword>
<evidence type="ECO:0000256" key="1">
    <source>
        <dbReference type="ARBA" id="ARBA00022723"/>
    </source>
</evidence>
<dbReference type="PANTHER" id="PTHR30446:SF0">
    <property type="entry name" value="RECOMBINATION PROTEIN RECR"/>
    <property type="match status" value="1"/>
</dbReference>
<evidence type="ECO:0000313" key="9">
    <source>
        <dbReference type="EMBL" id="OGY90384.1"/>
    </source>
</evidence>
<feature type="domain" description="Toprim" evidence="8">
    <location>
        <begin position="80"/>
        <end position="174"/>
    </location>
</feature>
<dbReference type="PROSITE" id="PS01300">
    <property type="entry name" value="RECR"/>
    <property type="match status" value="1"/>
</dbReference>
<dbReference type="HAMAP" id="MF_00017">
    <property type="entry name" value="RecR"/>
    <property type="match status" value="1"/>
</dbReference>
<keyword evidence="3 7" id="KW-0863">Zinc-finger</keyword>
<dbReference type="SUPFAM" id="SSF111304">
    <property type="entry name" value="Recombination protein RecR"/>
    <property type="match status" value="1"/>
</dbReference>
<evidence type="ECO:0000256" key="5">
    <source>
        <dbReference type="ARBA" id="ARBA00023172"/>
    </source>
</evidence>
<dbReference type="GO" id="GO:0006281">
    <property type="term" value="P:DNA repair"/>
    <property type="evidence" value="ECO:0007669"/>
    <property type="project" value="UniProtKB-UniRule"/>
</dbReference>
<dbReference type="EMBL" id="MHKK01000011">
    <property type="protein sequence ID" value="OGY90384.1"/>
    <property type="molecule type" value="Genomic_DNA"/>
</dbReference>
<keyword evidence="1 7" id="KW-0479">Metal-binding</keyword>
<dbReference type="Gene3D" id="3.40.1360.10">
    <property type="match status" value="1"/>
</dbReference>
<evidence type="ECO:0000256" key="6">
    <source>
        <dbReference type="ARBA" id="ARBA00023204"/>
    </source>
</evidence>
<proteinExistence type="inferred from homology"/>
<evidence type="ECO:0000256" key="3">
    <source>
        <dbReference type="ARBA" id="ARBA00022771"/>
    </source>
</evidence>
<gene>
    <name evidence="7" type="primary">recR</name>
    <name evidence="9" type="ORF">A2677_01765</name>
</gene>
<comment type="similarity">
    <text evidence="7">Belongs to the RecR family.</text>
</comment>
<dbReference type="Proteomes" id="UP000177817">
    <property type="component" value="Unassembled WGS sequence"/>
</dbReference>
<dbReference type="Gene3D" id="1.10.8.420">
    <property type="entry name" value="RecR Domain 1"/>
    <property type="match status" value="1"/>
</dbReference>
<evidence type="ECO:0000259" key="8">
    <source>
        <dbReference type="PROSITE" id="PS50880"/>
    </source>
</evidence>
<keyword evidence="2 7" id="KW-0227">DNA damage</keyword>
<dbReference type="Gene3D" id="6.10.250.240">
    <property type="match status" value="1"/>
</dbReference>
<dbReference type="InterPro" id="IPR015967">
    <property type="entry name" value="Rcmb_RecR_Znf"/>
</dbReference>
<dbReference type="PROSITE" id="PS50880">
    <property type="entry name" value="TOPRIM"/>
    <property type="match status" value="1"/>
</dbReference>
<evidence type="ECO:0000256" key="2">
    <source>
        <dbReference type="ARBA" id="ARBA00022763"/>
    </source>
</evidence>
<dbReference type="Pfam" id="PF21176">
    <property type="entry name" value="RecR_HhH"/>
    <property type="match status" value="1"/>
</dbReference>
<feature type="zinc finger region" description="C4-type" evidence="7">
    <location>
        <begin position="57"/>
        <end position="72"/>
    </location>
</feature>
<dbReference type="SMART" id="SM00493">
    <property type="entry name" value="TOPRIM"/>
    <property type="match status" value="1"/>
</dbReference>
<evidence type="ECO:0000313" key="10">
    <source>
        <dbReference type="Proteomes" id="UP000177817"/>
    </source>
</evidence>
<dbReference type="InterPro" id="IPR006171">
    <property type="entry name" value="TOPRIM_dom"/>
</dbReference>
<comment type="caution">
    <text evidence="9">The sequence shown here is derived from an EMBL/GenBank/DDBJ whole genome shotgun (WGS) entry which is preliminary data.</text>
</comment>
<dbReference type="GO" id="GO:0006310">
    <property type="term" value="P:DNA recombination"/>
    <property type="evidence" value="ECO:0007669"/>
    <property type="project" value="UniProtKB-UniRule"/>
</dbReference>
<dbReference type="GO" id="GO:0008270">
    <property type="term" value="F:zinc ion binding"/>
    <property type="evidence" value="ECO:0007669"/>
    <property type="project" value="UniProtKB-KW"/>
</dbReference>
<dbReference type="Pfam" id="PF21175">
    <property type="entry name" value="RecR_C"/>
    <property type="match status" value="1"/>
</dbReference>
<organism evidence="9 10">
    <name type="scientific">Candidatus Komeilibacteria bacterium RIFCSPHIGHO2_01_FULL_52_14</name>
    <dbReference type="NCBI Taxonomy" id="1798549"/>
    <lineage>
        <taxon>Bacteria</taxon>
        <taxon>Candidatus Komeiliibacteriota</taxon>
    </lineage>
</organism>
<accession>A0A1G2BMM2</accession>
<dbReference type="NCBIfam" id="TIGR00615">
    <property type="entry name" value="recR"/>
    <property type="match status" value="1"/>
</dbReference>
<comment type="function">
    <text evidence="7">May play a role in DNA repair. It seems to be involved in an RecBC-independent recombinational process of DNA repair. It may act with RecF and RecO.</text>
</comment>
<protein>
    <recommendedName>
        <fullName evidence="7">Recombination protein RecR</fullName>
    </recommendedName>
</protein>
<dbReference type="Pfam" id="PF13662">
    <property type="entry name" value="Toprim_4"/>
    <property type="match status" value="1"/>
</dbReference>
<dbReference type="InterPro" id="IPR034137">
    <property type="entry name" value="TOPRIM_RecR"/>
</dbReference>
<dbReference type="PANTHER" id="PTHR30446">
    <property type="entry name" value="RECOMBINATION PROTEIN RECR"/>
    <property type="match status" value="1"/>
</dbReference>
<sequence>MTPLSPRIQKIIEHFDALPGIGPKHAARLALYLLGDTKRAQQLASDLESAAAAARLCVECQTLTDSTRCEICKDTKRNRRSICVVAHVQDIEPIERTGKHAGVYHVLHGLLSPLDGVTPDHLKIKELVTRAAAGADEIILALDAVAEGDATGMYLTKILKETGVSVSKLARGIPMGSNIEYADEVTLSSAFEDRKKLS</sequence>
<dbReference type="GO" id="GO:0003677">
    <property type="term" value="F:DNA binding"/>
    <property type="evidence" value="ECO:0007669"/>
    <property type="project" value="UniProtKB-UniRule"/>
</dbReference>
<keyword evidence="5 7" id="KW-0233">DNA recombination</keyword>
<dbReference type="InterPro" id="IPR000093">
    <property type="entry name" value="DNA_Rcmb_RecR"/>
</dbReference>
<keyword evidence="6 7" id="KW-0234">DNA repair</keyword>
<name>A0A1G2BMM2_9BACT</name>
<evidence type="ECO:0000256" key="7">
    <source>
        <dbReference type="HAMAP-Rule" id="MF_00017"/>
    </source>
</evidence>
<dbReference type="CDD" id="cd01025">
    <property type="entry name" value="TOPRIM_recR"/>
    <property type="match status" value="1"/>
</dbReference>
<dbReference type="InterPro" id="IPR023627">
    <property type="entry name" value="Rcmb_RecR"/>
</dbReference>
<evidence type="ECO:0000256" key="4">
    <source>
        <dbReference type="ARBA" id="ARBA00022833"/>
    </source>
</evidence>
<reference evidence="9 10" key="1">
    <citation type="journal article" date="2016" name="Nat. Commun.">
        <title>Thousands of microbial genomes shed light on interconnected biogeochemical processes in an aquifer system.</title>
        <authorList>
            <person name="Anantharaman K."/>
            <person name="Brown C.T."/>
            <person name="Hug L.A."/>
            <person name="Sharon I."/>
            <person name="Castelle C.J."/>
            <person name="Probst A.J."/>
            <person name="Thomas B.C."/>
            <person name="Singh A."/>
            <person name="Wilkins M.J."/>
            <person name="Karaoz U."/>
            <person name="Brodie E.L."/>
            <person name="Williams K.H."/>
            <person name="Hubbard S.S."/>
            <person name="Banfield J.F."/>
        </authorList>
    </citation>
    <scope>NUCLEOTIDE SEQUENCE [LARGE SCALE GENOMIC DNA]</scope>
</reference>
<dbReference type="AlphaFoldDB" id="A0A1G2BMM2"/>